<dbReference type="PANTHER" id="PTHR30266:SF2">
    <property type="entry name" value="LARGE-CONDUCTANCE MECHANOSENSITIVE CHANNEL"/>
    <property type="match status" value="1"/>
</dbReference>
<dbReference type="SUPFAM" id="SSF81330">
    <property type="entry name" value="Gated mechanosensitive channel"/>
    <property type="match status" value="1"/>
</dbReference>
<evidence type="ECO:0000256" key="1">
    <source>
        <dbReference type="ARBA" id="ARBA00004141"/>
    </source>
</evidence>
<dbReference type="PANTHER" id="PTHR30266">
    <property type="entry name" value="MECHANOSENSITIVE CHANNEL MSCL"/>
    <property type="match status" value="1"/>
</dbReference>
<evidence type="ECO:0000256" key="2">
    <source>
        <dbReference type="ARBA" id="ARBA00022692"/>
    </source>
</evidence>
<proteinExistence type="predicted"/>
<reference evidence="6 7" key="1">
    <citation type="submission" date="2024-04" db="EMBL/GenBank/DDBJ databases">
        <title>Isolation of an actinomycete strain from pig manure.</title>
        <authorList>
            <person name="Gong T."/>
            <person name="Yu Z."/>
            <person name="An M."/>
            <person name="Wei C."/>
            <person name="Yang W."/>
            <person name="Liu L."/>
        </authorList>
    </citation>
    <scope>NUCLEOTIDE SEQUENCE [LARGE SCALE GENOMIC DNA]</scope>
    <source>
        <strain evidence="6 7">ZF39</strain>
    </source>
</reference>
<dbReference type="Pfam" id="PF01741">
    <property type="entry name" value="MscL"/>
    <property type="match status" value="1"/>
</dbReference>
<evidence type="ECO:0000313" key="6">
    <source>
        <dbReference type="EMBL" id="XAN06820.1"/>
    </source>
</evidence>
<organism evidence="6 7">
    <name type="scientific">Ammonicoccus fulvus</name>
    <dbReference type="NCBI Taxonomy" id="3138240"/>
    <lineage>
        <taxon>Bacteria</taxon>
        <taxon>Bacillati</taxon>
        <taxon>Actinomycetota</taxon>
        <taxon>Actinomycetes</taxon>
        <taxon>Propionibacteriales</taxon>
        <taxon>Propionibacteriaceae</taxon>
        <taxon>Ammonicoccus</taxon>
    </lineage>
</organism>
<sequence length="116" mass="12638">MSGFKDFIMKGNLIELATAFIMGTAFAEVVKTFAALLMDLIGKLFTMPDFSNTSIAGINLGAFLTALVSFLLISLVLYFAVIKPYEAYKKMRGIEAEAGATETELLTEIRDLLAGR</sequence>
<keyword evidence="4 5" id="KW-0472">Membrane</keyword>
<dbReference type="Proteomes" id="UP001442841">
    <property type="component" value="Chromosome"/>
</dbReference>
<protein>
    <submittedName>
        <fullName evidence="6">MscL family protein</fullName>
    </submittedName>
</protein>
<keyword evidence="7" id="KW-1185">Reference proteome</keyword>
<dbReference type="InterPro" id="IPR037673">
    <property type="entry name" value="MSC/AndL"/>
</dbReference>
<dbReference type="Gene3D" id="1.10.1200.120">
    <property type="entry name" value="Large-conductance mechanosensitive channel, MscL, domain 1"/>
    <property type="match status" value="1"/>
</dbReference>
<accession>A0ABZ3FPX3</accession>
<evidence type="ECO:0000256" key="3">
    <source>
        <dbReference type="ARBA" id="ARBA00022989"/>
    </source>
</evidence>
<dbReference type="EMBL" id="CP154795">
    <property type="protein sequence ID" value="XAN06820.1"/>
    <property type="molecule type" value="Genomic_DNA"/>
</dbReference>
<name>A0ABZ3FPX3_9ACTN</name>
<evidence type="ECO:0000313" key="7">
    <source>
        <dbReference type="Proteomes" id="UP001442841"/>
    </source>
</evidence>
<gene>
    <name evidence="6" type="ORF">AADG42_05675</name>
</gene>
<dbReference type="RefSeq" id="WP_425308253.1">
    <property type="nucleotide sequence ID" value="NZ_CP154795.1"/>
</dbReference>
<comment type="subcellular location">
    <subcellularLocation>
        <location evidence="1">Membrane</location>
        <topology evidence="1">Multi-pass membrane protein</topology>
    </subcellularLocation>
</comment>
<keyword evidence="3 5" id="KW-1133">Transmembrane helix</keyword>
<evidence type="ECO:0000256" key="5">
    <source>
        <dbReference type="SAM" id="Phobius"/>
    </source>
</evidence>
<feature type="transmembrane region" description="Helical" evidence="5">
    <location>
        <begin position="12"/>
        <end position="38"/>
    </location>
</feature>
<evidence type="ECO:0000256" key="4">
    <source>
        <dbReference type="ARBA" id="ARBA00023136"/>
    </source>
</evidence>
<keyword evidence="2 5" id="KW-0812">Transmembrane</keyword>
<dbReference type="InterPro" id="IPR036019">
    <property type="entry name" value="MscL_channel"/>
</dbReference>
<feature type="transmembrane region" description="Helical" evidence="5">
    <location>
        <begin position="58"/>
        <end position="82"/>
    </location>
</feature>